<accession>A0A419VYS6</accession>
<protein>
    <submittedName>
        <fullName evidence="2">Uncharacterized protein DUF1593</fullName>
    </submittedName>
</protein>
<reference evidence="2 3" key="1">
    <citation type="submission" date="2018-09" db="EMBL/GenBank/DDBJ databases">
        <title>Genomic Encyclopedia of Archaeal and Bacterial Type Strains, Phase II (KMG-II): from individual species to whole genera.</title>
        <authorList>
            <person name="Goeker M."/>
        </authorList>
    </citation>
    <scope>NUCLEOTIDE SEQUENCE [LARGE SCALE GENOMIC DNA]</scope>
    <source>
        <strain evidence="2 3">DSM 27148</strain>
    </source>
</reference>
<keyword evidence="3" id="KW-1185">Reference proteome</keyword>
<name>A0A419VYS6_9BACT</name>
<evidence type="ECO:0000313" key="2">
    <source>
        <dbReference type="EMBL" id="RKD88314.1"/>
    </source>
</evidence>
<sequence length="345" mass="39838">MKKLVFVLMLAIVVSCNPEKIKPRVIVLSDINNIGGDPDDKQSMGHLLMYANEVDIVGIIPDLWEGNGVEACMQCIDAYEKDFNNPDYKFKTLNYPAPDHLRGLISRNKDEAIAAIISEARKGNTPVHVLVWGNMNTLKDALFQAPEMAQNLRIYTIATHRMAENEDALLNSRDTTQFGLRRNWNHPGRDEIYNDERFADLWWLENDWSYNGMFEGQAPRDFLGEVKEYGALGYYIWDVVQAFDWAHYFRAGDTPTLLYLLEPGIDIDNPATGSWAGKFVRPYPQSHPNYWIDDAGTADWNYAQPEETWSQATEVYQNRVNNLLQSRDAMYDAYRQKMKELYNRK</sequence>
<proteinExistence type="predicted"/>
<dbReference type="Proteomes" id="UP000283387">
    <property type="component" value="Unassembled WGS sequence"/>
</dbReference>
<dbReference type="PROSITE" id="PS51257">
    <property type="entry name" value="PROKAR_LIPOPROTEIN"/>
    <property type="match status" value="1"/>
</dbReference>
<dbReference type="SUPFAM" id="SSF53590">
    <property type="entry name" value="Nucleoside hydrolase"/>
    <property type="match status" value="1"/>
</dbReference>
<comment type="caution">
    <text evidence="2">The sequence shown here is derived from an EMBL/GenBank/DDBJ whole genome shotgun (WGS) entry which is preliminary data.</text>
</comment>
<dbReference type="Gene3D" id="3.90.245.10">
    <property type="entry name" value="Ribonucleoside hydrolase-like"/>
    <property type="match status" value="1"/>
</dbReference>
<dbReference type="InterPro" id="IPR011483">
    <property type="entry name" value="Sde182_NH-like"/>
</dbReference>
<dbReference type="GO" id="GO:0016799">
    <property type="term" value="F:hydrolase activity, hydrolyzing N-glycosyl compounds"/>
    <property type="evidence" value="ECO:0007669"/>
    <property type="project" value="InterPro"/>
</dbReference>
<evidence type="ECO:0000259" key="1">
    <source>
        <dbReference type="Pfam" id="PF07632"/>
    </source>
</evidence>
<dbReference type="EMBL" id="RAPN01000002">
    <property type="protein sequence ID" value="RKD88314.1"/>
    <property type="molecule type" value="Genomic_DNA"/>
</dbReference>
<feature type="domain" description="Cellulose-binding Sde182 nucleoside hydrolase-like" evidence="1">
    <location>
        <begin position="24"/>
        <end position="279"/>
    </location>
</feature>
<gene>
    <name evidence="2" type="ORF">BC643_3459</name>
</gene>
<dbReference type="Pfam" id="PF07632">
    <property type="entry name" value="Sde182_NH-like"/>
    <property type="match status" value="1"/>
</dbReference>
<organism evidence="2 3">
    <name type="scientific">Mangrovibacterium diazotrophicum</name>
    <dbReference type="NCBI Taxonomy" id="1261403"/>
    <lineage>
        <taxon>Bacteria</taxon>
        <taxon>Pseudomonadati</taxon>
        <taxon>Bacteroidota</taxon>
        <taxon>Bacteroidia</taxon>
        <taxon>Marinilabiliales</taxon>
        <taxon>Prolixibacteraceae</taxon>
        <taxon>Mangrovibacterium</taxon>
    </lineage>
</organism>
<dbReference type="RefSeq" id="WP_170154600.1">
    <property type="nucleotide sequence ID" value="NZ_RAPN01000002.1"/>
</dbReference>
<dbReference type="InterPro" id="IPR036452">
    <property type="entry name" value="Ribo_hydro-like"/>
</dbReference>
<dbReference type="AlphaFoldDB" id="A0A419VYS6"/>
<evidence type="ECO:0000313" key="3">
    <source>
        <dbReference type="Proteomes" id="UP000283387"/>
    </source>
</evidence>